<reference evidence="1 2" key="1">
    <citation type="submission" date="2018-02" db="EMBL/GenBank/DDBJ databases">
        <title>Genome sequence of the basidiomycete white-rot fungus Phlebia centrifuga.</title>
        <authorList>
            <person name="Granchi Z."/>
            <person name="Peng M."/>
            <person name="de Vries R.P."/>
            <person name="Hilden K."/>
            <person name="Makela M.R."/>
            <person name="Grigoriev I."/>
            <person name="Riley R."/>
        </authorList>
    </citation>
    <scope>NUCLEOTIDE SEQUENCE [LARGE SCALE GENOMIC DNA]</scope>
    <source>
        <strain evidence="1 2">FBCC195</strain>
    </source>
</reference>
<name>A0A2R6P8Q1_9APHY</name>
<evidence type="ECO:0000313" key="1">
    <source>
        <dbReference type="EMBL" id="PSR87023.1"/>
    </source>
</evidence>
<dbReference type="EMBL" id="MLYV02000520">
    <property type="protein sequence ID" value="PSR87023.1"/>
    <property type="molecule type" value="Genomic_DNA"/>
</dbReference>
<gene>
    <name evidence="1" type="ORF">PHLCEN_2v5281</name>
</gene>
<protein>
    <submittedName>
        <fullName evidence="1">Uncharacterized protein</fullName>
    </submittedName>
</protein>
<evidence type="ECO:0000313" key="2">
    <source>
        <dbReference type="Proteomes" id="UP000186601"/>
    </source>
</evidence>
<comment type="caution">
    <text evidence="1">The sequence shown here is derived from an EMBL/GenBank/DDBJ whole genome shotgun (WGS) entry which is preliminary data.</text>
</comment>
<dbReference type="Proteomes" id="UP000186601">
    <property type="component" value="Unassembled WGS sequence"/>
</dbReference>
<keyword evidence="2" id="KW-1185">Reference proteome</keyword>
<proteinExistence type="predicted"/>
<sequence>MEGRRCGRRMWFLSRLSIDTGFGGAVKDKGRVAAIPSGREAEHLVDTQRGDL</sequence>
<organism evidence="1 2">
    <name type="scientific">Hermanssonia centrifuga</name>
    <dbReference type="NCBI Taxonomy" id="98765"/>
    <lineage>
        <taxon>Eukaryota</taxon>
        <taxon>Fungi</taxon>
        <taxon>Dikarya</taxon>
        <taxon>Basidiomycota</taxon>
        <taxon>Agaricomycotina</taxon>
        <taxon>Agaricomycetes</taxon>
        <taxon>Polyporales</taxon>
        <taxon>Meruliaceae</taxon>
        <taxon>Hermanssonia</taxon>
    </lineage>
</organism>
<dbReference type="AlphaFoldDB" id="A0A2R6P8Q1"/>
<accession>A0A2R6P8Q1</accession>